<evidence type="ECO:0008006" key="3">
    <source>
        <dbReference type="Google" id="ProtNLM"/>
    </source>
</evidence>
<dbReference type="EMBL" id="LKMD01000101">
    <property type="protein sequence ID" value="PIA99026.1"/>
    <property type="molecule type" value="Genomic_DNA"/>
</dbReference>
<sequence length="28" mass="2686">MHPTCPKCSAAVTGGSKSCSSCGASCPQ</sequence>
<organism evidence="1 2">
    <name type="scientific">Cercospora beticola</name>
    <name type="common">Sugarbeet leaf spot fungus</name>
    <dbReference type="NCBI Taxonomy" id="122368"/>
    <lineage>
        <taxon>Eukaryota</taxon>
        <taxon>Fungi</taxon>
        <taxon>Dikarya</taxon>
        <taxon>Ascomycota</taxon>
        <taxon>Pezizomycotina</taxon>
        <taxon>Dothideomycetes</taxon>
        <taxon>Dothideomycetidae</taxon>
        <taxon>Mycosphaerellales</taxon>
        <taxon>Mycosphaerellaceae</taxon>
        <taxon>Cercospora</taxon>
    </lineage>
</organism>
<proteinExistence type="predicted"/>
<evidence type="ECO:0000313" key="2">
    <source>
        <dbReference type="Proteomes" id="UP000230605"/>
    </source>
</evidence>
<protein>
    <recommendedName>
        <fullName evidence="3">Zinc-ribbon domain-containing protein</fullName>
    </recommendedName>
</protein>
<comment type="caution">
    <text evidence="1">The sequence shown here is derived from an EMBL/GenBank/DDBJ whole genome shotgun (WGS) entry which is preliminary data.</text>
</comment>
<name>A0A2G5I2J8_CERBT</name>
<dbReference type="AlphaFoldDB" id="A0A2G5I2J8"/>
<dbReference type="Proteomes" id="UP000230605">
    <property type="component" value="Chromosome 3"/>
</dbReference>
<gene>
    <name evidence="1" type="ORF">CB0940_03670</name>
</gene>
<reference evidence="1 2" key="1">
    <citation type="submission" date="2015-10" db="EMBL/GenBank/DDBJ databases">
        <title>The cercosporin biosynthetic gene cluster was horizontally transferred to several fungal lineages and shown to be expanded in Cercospora beticola based on microsynteny with recipient genomes.</title>
        <authorList>
            <person name="De Jonge R."/>
            <person name="Ebert M.K."/>
            <person name="Suttle J.C."/>
            <person name="Jurick Ii W.M."/>
            <person name="Secor G.A."/>
            <person name="Thomma B.P."/>
            <person name="Van De Peer Y."/>
            <person name="Bolton M.D."/>
        </authorList>
    </citation>
    <scope>NUCLEOTIDE SEQUENCE [LARGE SCALE GENOMIC DNA]</scope>
    <source>
        <strain evidence="1 2">09-40</strain>
    </source>
</reference>
<accession>A0A2G5I2J8</accession>
<evidence type="ECO:0000313" key="1">
    <source>
        <dbReference type="EMBL" id="PIA99026.1"/>
    </source>
</evidence>